<evidence type="ECO:0000256" key="1">
    <source>
        <dbReference type="SAM" id="MobiDB-lite"/>
    </source>
</evidence>
<organism evidence="2 3">
    <name type="scientific">Mesorhabditis belari</name>
    <dbReference type="NCBI Taxonomy" id="2138241"/>
    <lineage>
        <taxon>Eukaryota</taxon>
        <taxon>Metazoa</taxon>
        <taxon>Ecdysozoa</taxon>
        <taxon>Nematoda</taxon>
        <taxon>Chromadorea</taxon>
        <taxon>Rhabditida</taxon>
        <taxon>Rhabditina</taxon>
        <taxon>Rhabditomorpha</taxon>
        <taxon>Rhabditoidea</taxon>
        <taxon>Rhabditidae</taxon>
        <taxon>Mesorhabditinae</taxon>
        <taxon>Mesorhabditis</taxon>
    </lineage>
</organism>
<feature type="compositionally biased region" description="Basic and acidic residues" evidence="1">
    <location>
        <begin position="354"/>
        <end position="383"/>
    </location>
</feature>
<protein>
    <submittedName>
        <fullName evidence="3">Uncharacterized protein</fullName>
    </submittedName>
</protein>
<sequence>MGHQVVNLRSNIGADDLSEIRRFAEFASAFPEQQMTKSLVFLLRDAPNYNISGEEFIENIWRRCSTSADLSEITQMISNRFQHIGCICAPAPSHELRIASGAFRVTESDWPLLNAFEELKRKVIDQISTYGSHHPVTIDYCKKAAQFFVHEAPRITTSVQVMTEARMVQAVRHALDLYSDELKKAQFENLEIIHEEAKRRGLHTFQSQDATIENIEQMKERFLSGIEGSYQEVPRIDQLEGYVFSKLKKISKEIELVGRVVAFTSDFVNIIRTRAENRFREAIRESHGVLVKSWERREQFEKQRVANEQMLADLEQQEAQRKAYLSEQERQNAAIEEAERRERSSSRNLIEFDPFPKVDANQREQEEKEKEIQRQQQQFDHKWLLEKNHEMERKVEEEKQRLQKAEKELRLRQMQDDLIRRDNEARERKEREAIDRRWQNEQRQKNREIENDIERRKFEENQILEGWQSELQAANLERQRKADSRQQQMSDAEKMMLQPTPAPPLTREQKNKVEIDKRIQQFQGMLQDMVAQSQLDHPFTKEKASVLWRQLEILLENELAELRNTFYGDFSYARETQMKDLLNGEYSKVVGHADDESFECLQAEVCTEEKNTREKGWVSAAWNSICFRVRQKRRQGT</sequence>
<dbReference type="Proteomes" id="UP000887575">
    <property type="component" value="Unassembled WGS sequence"/>
</dbReference>
<accession>A0AAF3J7J4</accession>
<reference evidence="3" key="1">
    <citation type="submission" date="2024-02" db="UniProtKB">
        <authorList>
            <consortium name="WormBaseParasite"/>
        </authorList>
    </citation>
    <scope>IDENTIFICATION</scope>
</reference>
<feature type="region of interest" description="Disordered" evidence="1">
    <location>
        <begin position="337"/>
        <end position="383"/>
    </location>
</feature>
<dbReference type="AlphaFoldDB" id="A0AAF3J7J4"/>
<dbReference type="WBParaSite" id="MBELARI_LOCUS2112">
    <property type="protein sequence ID" value="MBELARI_LOCUS2112"/>
    <property type="gene ID" value="MBELARI_LOCUS2112"/>
</dbReference>
<proteinExistence type="predicted"/>
<name>A0AAF3J7J4_9BILA</name>
<evidence type="ECO:0000313" key="2">
    <source>
        <dbReference type="Proteomes" id="UP000887575"/>
    </source>
</evidence>
<keyword evidence="2" id="KW-1185">Reference proteome</keyword>
<evidence type="ECO:0000313" key="3">
    <source>
        <dbReference type="WBParaSite" id="MBELARI_LOCUS2112"/>
    </source>
</evidence>